<evidence type="ECO:0000313" key="2">
    <source>
        <dbReference type="EMBL" id="MFC4738776.1"/>
    </source>
</evidence>
<evidence type="ECO:0000256" key="1">
    <source>
        <dbReference type="SAM" id="Phobius"/>
    </source>
</evidence>
<evidence type="ECO:0000313" key="3">
    <source>
        <dbReference type="Proteomes" id="UP001595885"/>
    </source>
</evidence>
<organism evidence="2 3">
    <name type="scientific">Flavobacterium ponti</name>
    <dbReference type="NCBI Taxonomy" id="665133"/>
    <lineage>
        <taxon>Bacteria</taxon>
        <taxon>Pseudomonadati</taxon>
        <taxon>Bacteroidota</taxon>
        <taxon>Flavobacteriia</taxon>
        <taxon>Flavobacteriales</taxon>
        <taxon>Flavobacteriaceae</taxon>
        <taxon>Flavobacterium</taxon>
    </lineage>
</organism>
<gene>
    <name evidence="2" type="ORF">ACFO3U_02090</name>
</gene>
<keyword evidence="1" id="KW-1133">Transmembrane helix</keyword>
<protein>
    <recommendedName>
        <fullName evidence="4">DUF748 domain-containing protein</fullName>
    </recommendedName>
</protein>
<dbReference type="Proteomes" id="UP001595885">
    <property type="component" value="Unassembled WGS sequence"/>
</dbReference>
<sequence>MVKFKKILFFVLGIIIFLGLLNVSINIWVESKLPQLINNENNTDYTITYKDIDLSIWSSTITAYDVSIVPKKSLKNSDKKIGLYGNVELIEVNKFHVWSVLFGKKIKANNLVISKPIITLYKNNENAINDYNNINSKVFKPFEKIIIVSDLYLKEGKLKILDIKNNKTLVNAHNLNFKLEGIVLNETTLNEKIPIVYSKYSFACDSLFYKLDAFYELKSKKISATEKGLNIDNFKLIPTCTRKEFVNKIPKEKDLYTILAKKISINKMDWGFKNDAFFFKTNSIILDKINANIYRGKMPVGDLSKKELYTNLLRNLKADIKVDTLLIKDSFLTYEEEKTFEKGPGKLFFSDFNMIVNNMESGYKKTELPDVKIKINCSFMKKSPLDVDWSFNVLDKTEGFKIAGSIHKFDAEELDEFIKPYMNAKVKGVLDEVYFNFAGNDVINKGKFSLKYDDLKVEIYQNDKRLKKNKFLSAIGNLFVKNDSDKELKTTEIEVERNQEKSFYNFLWISLADGLKKILL</sequence>
<keyword evidence="1" id="KW-0812">Transmembrane</keyword>
<dbReference type="RefSeq" id="WP_379737968.1">
    <property type="nucleotide sequence ID" value="NZ_JBHSGW010000001.1"/>
</dbReference>
<feature type="transmembrane region" description="Helical" evidence="1">
    <location>
        <begin position="7"/>
        <end position="29"/>
    </location>
</feature>
<comment type="caution">
    <text evidence="2">The sequence shown here is derived from an EMBL/GenBank/DDBJ whole genome shotgun (WGS) entry which is preliminary data.</text>
</comment>
<reference evidence="3" key="1">
    <citation type="journal article" date="2019" name="Int. J. Syst. Evol. Microbiol.">
        <title>The Global Catalogue of Microorganisms (GCM) 10K type strain sequencing project: providing services to taxonomists for standard genome sequencing and annotation.</title>
        <authorList>
            <consortium name="The Broad Institute Genomics Platform"/>
            <consortium name="The Broad Institute Genome Sequencing Center for Infectious Disease"/>
            <person name="Wu L."/>
            <person name="Ma J."/>
        </authorList>
    </citation>
    <scope>NUCLEOTIDE SEQUENCE [LARGE SCALE GENOMIC DNA]</scope>
    <source>
        <strain evidence="3">CCUG 50349</strain>
    </source>
</reference>
<dbReference type="EMBL" id="JBHSGW010000001">
    <property type="protein sequence ID" value="MFC4738776.1"/>
    <property type="molecule type" value="Genomic_DNA"/>
</dbReference>
<proteinExistence type="predicted"/>
<keyword evidence="3" id="KW-1185">Reference proteome</keyword>
<keyword evidence="1" id="KW-0472">Membrane</keyword>
<evidence type="ECO:0008006" key="4">
    <source>
        <dbReference type="Google" id="ProtNLM"/>
    </source>
</evidence>
<accession>A0ABV9P2A9</accession>
<name>A0ABV9P2A9_9FLAO</name>